<name>A0A809RRY3_9BACT</name>
<dbReference type="SUPFAM" id="SSF82171">
    <property type="entry name" value="DPP6 N-terminal domain-like"/>
    <property type="match status" value="1"/>
</dbReference>
<gene>
    <name evidence="4" type="ORF">NPRO_00470</name>
</gene>
<feature type="chain" id="PRO_5035201374" description="BIG2 domain-containing protein" evidence="3">
    <location>
        <begin position="30"/>
        <end position="431"/>
    </location>
</feature>
<evidence type="ECO:0000256" key="1">
    <source>
        <dbReference type="ARBA" id="ARBA00009820"/>
    </source>
</evidence>
<feature type="signal peptide" evidence="3">
    <location>
        <begin position="1"/>
        <end position="29"/>
    </location>
</feature>
<evidence type="ECO:0008006" key="6">
    <source>
        <dbReference type="Google" id="ProtNLM"/>
    </source>
</evidence>
<dbReference type="KEGG" id="npy:NPRO_00470"/>
<dbReference type="Proteomes" id="UP000662873">
    <property type="component" value="Chromosome"/>
</dbReference>
<evidence type="ECO:0000313" key="4">
    <source>
        <dbReference type="EMBL" id="BBO22452.1"/>
    </source>
</evidence>
<protein>
    <recommendedName>
        <fullName evidence="6">BIG2 domain-containing protein</fullName>
    </recommendedName>
</protein>
<keyword evidence="3" id="KW-0732">Signal</keyword>
<feature type="compositionally biased region" description="Low complexity" evidence="2">
    <location>
        <begin position="418"/>
        <end position="431"/>
    </location>
</feature>
<feature type="region of interest" description="Disordered" evidence="2">
    <location>
        <begin position="403"/>
        <end position="431"/>
    </location>
</feature>
<evidence type="ECO:0000256" key="3">
    <source>
        <dbReference type="SAM" id="SignalP"/>
    </source>
</evidence>
<accession>A0A809RRY3</accession>
<evidence type="ECO:0000313" key="5">
    <source>
        <dbReference type="Proteomes" id="UP000662873"/>
    </source>
</evidence>
<comment type="similarity">
    <text evidence="1">Belongs to the TolB family.</text>
</comment>
<dbReference type="InterPro" id="IPR011042">
    <property type="entry name" value="6-blade_b-propeller_TolB-like"/>
</dbReference>
<organism evidence="4 5">
    <name type="scientific">Candidatus Nitrosymbiomonas proteolyticus</name>
    <dbReference type="NCBI Taxonomy" id="2608984"/>
    <lineage>
        <taxon>Bacteria</taxon>
        <taxon>Bacillati</taxon>
        <taxon>Armatimonadota</taxon>
        <taxon>Armatimonadota incertae sedis</taxon>
        <taxon>Candidatus Nitrosymbiomonas</taxon>
    </lineage>
</organism>
<dbReference type="Gene3D" id="2.120.10.30">
    <property type="entry name" value="TolB, C-terminal domain"/>
    <property type="match status" value="2"/>
</dbReference>
<dbReference type="EMBL" id="AP021858">
    <property type="protein sequence ID" value="BBO22452.1"/>
    <property type="molecule type" value="Genomic_DNA"/>
</dbReference>
<dbReference type="AlphaFoldDB" id="A0A809RRY3"/>
<dbReference type="InterPro" id="IPR011659">
    <property type="entry name" value="WD40"/>
</dbReference>
<dbReference type="PROSITE" id="PS51257">
    <property type="entry name" value="PROKAR_LIPOPROTEIN"/>
    <property type="match status" value="1"/>
</dbReference>
<dbReference type="PANTHER" id="PTHR36842:SF1">
    <property type="entry name" value="PROTEIN TOLB"/>
    <property type="match status" value="1"/>
</dbReference>
<dbReference type="Pfam" id="PF07676">
    <property type="entry name" value="PD40"/>
    <property type="match status" value="1"/>
</dbReference>
<dbReference type="PANTHER" id="PTHR36842">
    <property type="entry name" value="PROTEIN TOLB HOMOLOG"/>
    <property type="match status" value="1"/>
</dbReference>
<sequence length="431" mass="44377">MMCRLIRRFALGLAALASTLLFLSIASCGGGGGAGGGGGGGGTITVTLTPTTATVALNGQVLFTATVTGGTPTDVTWTATSGTIAPTGPNTATFTAPGFATTSTIRATSVADPTKFKEATVTTIPNGSLPPNRIFYGEGTGSGTDVFHVASDGSDKTLFLSLPANIPTATSNPAGTLWAFFYTPDPLAADPVYDVYVNSSPSFAGATRLTTQSYIYSGTIQFTGDGSKIVFTASSSEGEFGIYTMNPDGSSRVRIGDGEEAHVHPLTGKIVATVVFGGAGDIQTMNLDGSSKTTLNAHAEEDWMPQWSKDGGEIAFSSRRSGDFDIWIMSASGANLTRVTTSADNEFGPSFNASAAQIAFVALGSNVDFYGVYRIDRTGSNRIALQLTSSIQLSVYWSSTQGNRPTMGPAGPGGLTLGGPMRPRLRGLLGP</sequence>
<reference evidence="4" key="1">
    <citation type="journal article" name="DNA Res.">
        <title>The physiological potential of anammox bacteria as revealed by their core genome structure.</title>
        <authorList>
            <person name="Okubo T."/>
            <person name="Toyoda A."/>
            <person name="Fukuhara K."/>
            <person name="Uchiyama I."/>
            <person name="Harigaya Y."/>
            <person name="Kuroiwa M."/>
            <person name="Suzuki T."/>
            <person name="Murakami Y."/>
            <person name="Suwa Y."/>
            <person name="Takami H."/>
        </authorList>
    </citation>
    <scope>NUCLEOTIDE SEQUENCE</scope>
    <source>
        <strain evidence="4">317325-2</strain>
    </source>
</reference>
<evidence type="ECO:0000256" key="2">
    <source>
        <dbReference type="SAM" id="MobiDB-lite"/>
    </source>
</evidence>
<proteinExistence type="inferred from homology"/>